<sequence>MDTTQMDIEDTGCWGVVYSYGGVLAVFENEQDAQKEAAGFSGAVVRIARNILSVIGDAAAAGQPQSA</sequence>
<dbReference type="Proteomes" id="UP000235897">
    <property type="component" value="Unassembled WGS sequence"/>
</dbReference>
<reference evidence="1 2" key="1">
    <citation type="submission" date="2018-01" db="EMBL/GenBank/DDBJ databases">
        <title>Denitrification phenotypes of diverse strains of Pseudomonas stutzeri.</title>
        <authorList>
            <person name="Milligan D.A."/>
            <person name="Bergaust L."/>
            <person name="Bakken L.R."/>
            <person name="Frostegard A."/>
        </authorList>
    </citation>
    <scope>NUCLEOTIDE SEQUENCE [LARGE SCALE GENOMIC DNA]</scope>
    <source>
        <strain evidence="1 2">28a3</strain>
    </source>
</reference>
<proteinExistence type="predicted"/>
<dbReference type="RefSeq" id="WP_021208151.1">
    <property type="nucleotide sequence ID" value="NZ_JAETZY010000001.1"/>
</dbReference>
<accession>A0A2N8SZR7</accession>
<protein>
    <submittedName>
        <fullName evidence="1">Uncharacterized protein</fullName>
    </submittedName>
</protein>
<evidence type="ECO:0000313" key="1">
    <source>
        <dbReference type="EMBL" id="PNG07989.1"/>
    </source>
</evidence>
<dbReference type="EMBL" id="POUW01000001">
    <property type="protein sequence ID" value="PNG07989.1"/>
    <property type="molecule type" value="Genomic_DNA"/>
</dbReference>
<gene>
    <name evidence="1" type="ORF">CXL00_02775</name>
</gene>
<evidence type="ECO:0000313" key="2">
    <source>
        <dbReference type="Proteomes" id="UP000235897"/>
    </source>
</evidence>
<organism evidence="1 2">
    <name type="scientific">Stutzerimonas stutzeri</name>
    <name type="common">Pseudomonas stutzeri</name>
    <dbReference type="NCBI Taxonomy" id="316"/>
    <lineage>
        <taxon>Bacteria</taxon>
        <taxon>Pseudomonadati</taxon>
        <taxon>Pseudomonadota</taxon>
        <taxon>Gammaproteobacteria</taxon>
        <taxon>Pseudomonadales</taxon>
        <taxon>Pseudomonadaceae</taxon>
        <taxon>Stutzerimonas</taxon>
    </lineage>
</organism>
<dbReference type="OrthoDB" id="7004600at2"/>
<comment type="caution">
    <text evidence="1">The sequence shown here is derived from an EMBL/GenBank/DDBJ whole genome shotgun (WGS) entry which is preliminary data.</text>
</comment>
<dbReference type="AlphaFoldDB" id="A0A2N8SZR7"/>
<name>A0A2N8SZR7_STUST</name>